<dbReference type="OrthoDB" id="123006at2"/>
<dbReference type="HOGENOM" id="CLU_1601885_0_0_0"/>
<evidence type="ECO:0008006" key="5">
    <source>
        <dbReference type="Google" id="ProtNLM"/>
    </source>
</evidence>
<name>E8V1X3_TERSS</name>
<dbReference type="GO" id="GO:0030246">
    <property type="term" value="F:carbohydrate binding"/>
    <property type="evidence" value="ECO:0007669"/>
    <property type="project" value="InterPro"/>
</dbReference>
<dbReference type="STRING" id="401053.AciPR4_2686"/>
<feature type="chain" id="PRO_5003232957" description="Carboxypeptidase regulatory-like domain-containing protein" evidence="2">
    <location>
        <begin position="35"/>
        <end position="185"/>
    </location>
</feature>
<dbReference type="KEGG" id="tsa:AciPR4_2686"/>
<evidence type="ECO:0000256" key="1">
    <source>
        <dbReference type="SAM" id="MobiDB-lite"/>
    </source>
</evidence>
<sequence length="185" mass="20046">MMFSSASRRCESTHALAFTSAVLMFFPAAISAEAQTSGPPPPFKPIVSIRFGGAYNGPRYVPHRTILGLVKNEDGQVVSDAMVYMKDIQAKSTLVASVDTSGTFRFGSLSLDHDYEIWAEAGELKSPTRSVTTFMTQNEVSMPLLIRAERNHGEPILKRRPTAADAAAGQTQVGQEPKTPTAARQ</sequence>
<dbReference type="EMBL" id="CP002467">
    <property type="protein sequence ID" value="ADV83461.1"/>
    <property type="molecule type" value="Genomic_DNA"/>
</dbReference>
<gene>
    <name evidence="3" type="ordered locus">AciPR4_2686</name>
</gene>
<evidence type="ECO:0000313" key="4">
    <source>
        <dbReference type="Proteomes" id="UP000006844"/>
    </source>
</evidence>
<reference evidence="3 4" key="1">
    <citation type="journal article" date="2012" name="Stand. Genomic Sci.">
        <title>Complete genome sequence of Terriglobus saanensis type strain SP1PR4(T), an Acidobacteria from tundra soil.</title>
        <authorList>
            <person name="Rawat S.R."/>
            <person name="Mannisto M.K."/>
            <person name="Starovoytov V."/>
            <person name="Goodwin L."/>
            <person name="Nolan M."/>
            <person name="Hauser L."/>
            <person name="Land M."/>
            <person name="Davenport K.W."/>
            <person name="Woyke T."/>
            <person name="Haggblom M.M."/>
        </authorList>
    </citation>
    <scope>NUCLEOTIDE SEQUENCE</scope>
    <source>
        <strain evidence="4">ATCC BAA-1853 / DSM 23119 / SP1PR4</strain>
    </source>
</reference>
<evidence type="ECO:0000256" key="2">
    <source>
        <dbReference type="SAM" id="SignalP"/>
    </source>
</evidence>
<feature type="signal peptide" evidence="2">
    <location>
        <begin position="1"/>
        <end position="34"/>
    </location>
</feature>
<dbReference type="SUPFAM" id="SSF49452">
    <property type="entry name" value="Starch-binding domain-like"/>
    <property type="match status" value="1"/>
</dbReference>
<feature type="region of interest" description="Disordered" evidence="1">
    <location>
        <begin position="155"/>
        <end position="185"/>
    </location>
</feature>
<accession>E8V1X3</accession>
<dbReference type="RefSeq" id="WP_013569194.1">
    <property type="nucleotide sequence ID" value="NC_014963.1"/>
</dbReference>
<organism evidence="3 4">
    <name type="scientific">Terriglobus saanensis (strain ATCC BAA-1853 / DSM 23119 / SP1PR4)</name>
    <dbReference type="NCBI Taxonomy" id="401053"/>
    <lineage>
        <taxon>Bacteria</taxon>
        <taxon>Pseudomonadati</taxon>
        <taxon>Acidobacteriota</taxon>
        <taxon>Terriglobia</taxon>
        <taxon>Terriglobales</taxon>
        <taxon>Acidobacteriaceae</taxon>
        <taxon>Terriglobus</taxon>
    </lineage>
</organism>
<dbReference type="Proteomes" id="UP000006844">
    <property type="component" value="Chromosome"/>
</dbReference>
<evidence type="ECO:0000313" key="3">
    <source>
        <dbReference type="EMBL" id="ADV83461.1"/>
    </source>
</evidence>
<keyword evidence="2" id="KW-0732">Signal</keyword>
<keyword evidence="4" id="KW-1185">Reference proteome</keyword>
<dbReference type="InterPro" id="IPR013784">
    <property type="entry name" value="Carb-bd-like_fold"/>
</dbReference>
<proteinExistence type="predicted"/>
<protein>
    <recommendedName>
        <fullName evidence="5">Carboxypeptidase regulatory-like domain-containing protein</fullName>
    </recommendedName>
</protein>
<dbReference type="AlphaFoldDB" id="E8V1X3"/>